<dbReference type="GO" id="GO:0007165">
    <property type="term" value="P:signal transduction"/>
    <property type="evidence" value="ECO:0007669"/>
    <property type="project" value="InterPro"/>
</dbReference>
<dbReference type="Pfam" id="PF00531">
    <property type="entry name" value="Death"/>
    <property type="match status" value="1"/>
</dbReference>
<feature type="compositionally biased region" description="Polar residues" evidence="1">
    <location>
        <begin position="269"/>
        <end position="279"/>
    </location>
</feature>
<dbReference type="CDD" id="cd01671">
    <property type="entry name" value="CARD"/>
    <property type="match status" value="1"/>
</dbReference>
<dbReference type="SUPFAM" id="SSF47986">
    <property type="entry name" value="DEATH domain"/>
    <property type="match status" value="2"/>
</dbReference>
<dbReference type="CDD" id="cd01670">
    <property type="entry name" value="Death"/>
    <property type="match status" value="1"/>
</dbReference>
<organism evidence="3 4">
    <name type="scientific">Branchiostoma lanceolatum</name>
    <name type="common">Common lancelet</name>
    <name type="synonym">Amphioxus lanceolatum</name>
    <dbReference type="NCBI Taxonomy" id="7740"/>
    <lineage>
        <taxon>Eukaryota</taxon>
        <taxon>Metazoa</taxon>
        <taxon>Chordata</taxon>
        <taxon>Cephalochordata</taxon>
        <taxon>Leptocardii</taxon>
        <taxon>Amphioxiformes</taxon>
        <taxon>Branchiostomatidae</taxon>
        <taxon>Branchiostoma</taxon>
    </lineage>
</organism>
<accession>A0A8K0EV83</accession>
<proteinExistence type="predicted"/>
<reference evidence="3" key="1">
    <citation type="submission" date="2022-01" db="EMBL/GenBank/DDBJ databases">
        <authorList>
            <person name="Braso-Vives M."/>
        </authorList>
    </citation>
    <scope>NUCLEOTIDE SEQUENCE</scope>
</reference>
<feature type="compositionally biased region" description="Basic and acidic residues" evidence="1">
    <location>
        <begin position="316"/>
        <end position="339"/>
    </location>
</feature>
<name>A0A8K0EV83_BRALA</name>
<feature type="compositionally biased region" description="Basic and acidic residues" evidence="1">
    <location>
        <begin position="244"/>
        <end position="258"/>
    </location>
</feature>
<dbReference type="EMBL" id="OV696690">
    <property type="protein sequence ID" value="CAH1264523.1"/>
    <property type="molecule type" value="Genomic_DNA"/>
</dbReference>
<evidence type="ECO:0000259" key="2">
    <source>
        <dbReference type="PROSITE" id="PS50017"/>
    </source>
</evidence>
<dbReference type="PROSITE" id="PS50017">
    <property type="entry name" value="DEATH_DOMAIN"/>
    <property type="match status" value="1"/>
</dbReference>
<feature type="region of interest" description="Disordered" evidence="1">
    <location>
        <begin position="241"/>
        <end position="415"/>
    </location>
</feature>
<evidence type="ECO:0000256" key="1">
    <source>
        <dbReference type="SAM" id="MobiDB-lite"/>
    </source>
</evidence>
<dbReference type="AlphaFoldDB" id="A0A8K0EV83"/>
<dbReference type="Proteomes" id="UP000838412">
    <property type="component" value="Chromosome 5"/>
</dbReference>
<keyword evidence="4" id="KW-1185">Reference proteome</keyword>
<dbReference type="OrthoDB" id="10024274at2759"/>
<evidence type="ECO:0000313" key="3">
    <source>
        <dbReference type="EMBL" id="CAH1264523.1"/>
    </source>
</evidence>
<feature type="domain" description="Death" evidence="2">
    <location>
        <begin position="145"/>
        <end position="214"/>
    </location>
</feature>
<dbReference type="InterPro" id="IPR011029">
    <property type="entry name" value="DEATH-like_dom_sf"/>
</dbReference>
<sequence>MSRKRRNIPVRGLYSLPSDPLTLEQKLLFHRYRRELVTELFTAPPSRLFHYLIGKGALTLPDVRVIKADKLKETAVNKAFLKRIAAKGERGYLAFCDGLRSRHGAWQGCLAELLDGHVMSMVGDDFLQLLKVVSLNIVQYLPQGWTRLVRLLGVTPRELETCKRQNKLRTHQVLHALTLWVGARVDQDDLITQLLSALKRIRCGKVADLVQSLYADLKQKYQDEEEAERVIRQLEEDRELDQDLGYKGEGGEQPRVGEGEIQPCVRYSYGSTYFSSRGMNPTRDLQENRRNRREKLRTIEAATHAEEMGKLLYRPESGKLSDRRSSDGDSGLGRERDVSSRASSSARSLRDGAESRASTSEGRMSSPNGSDPVVSGNTSPPAKISPEAVSLLKLGNIQEQEEDEHEEKLALNMGA</sequence>
<dbReference type="Gene3D" id="1.10.533.10">
    <property type="entry name" value="Death Domain, Fas"/>
    <property type="match status" value="2"/>
</dbReference>
<dbReference type="InterPro" id="IPR000488">
    <property type="entry name" value="Death_dom"/>
</dbReference>
<feature type="compositionally biased region" description="Polar residues" evidence="1">
    <location>
        <begin position="356"/>
        <end position="380"/>
    </location>
</feature>
<evidence type="ECO:0000313" key="4">
    <source>
        <dbReference type="Proteomes" id="UP000838412"/>
    </source>
</evidence>
<gene>
    <name evidence="3" type="primary">Hypp3016</name>
    <name evidence="3" type="ORF">BLAG_LOCUS18870</name>
</gene>
<protein>
    <submittedName>
        <fullName evidence="3">Hypp3016 protein</fullName>
    </submittedName>
</protein>